<dbReference type="InterPro" id="IPR029031">
    <property type="entry name" value="Gingipain_N_sf"/>
</dbReference>
<dbReference type="GO" id="GO:0008234">
    <property type="term" value="F:cysteine-type peptidase activity"/>
    <property type="evidence" value="ECO:0007669"/>
    <property type="project" value="InterPro"/>
</dbReference>
<dbReference type="CDD" id="cd02258">
    <property type="entry name" value="Peptidase_C25_N"/>
    <property type="match status" value="1"/>
</dbReference>
<keyword evidence="4" id="KW-1185">Reference proteome</keyword>
<dbReference type="SUPFAM" id="SSF52129">
    <property type="entry name" value="Caspase-like"/>
    <property type="match status" value="1"/>
</dbReference>
<dbReference type="PATRIC" id="fig|1225176.3.peg.1964"/>
<dbReference type="Gene3D" id="3.40.50.10390">
    <property type="entry name" value="Gingipain r, domain 1"/>
    <property type="match status" value="1"/>
</dbReference>
<sequence length="1087" mass="121669">MLQKNSSYFSIFGGLLLFFIARDVTFAQENRTYFKFPVTQDGVYQLNLSQATSMGFQNLDEVGIFGVPGMLPQLLDSTAFELQPVPTKVQDEKLYFFLQGPHYIFHGEEGFDLQVHHYTDTLFYLIGKKSPGQAIITHNESAASGPDLTAIFGVELLKWEETNLLNSGRVWYSRPIFNRERLSFNFSMPTVATGPPELSVKVMGQSLSEGRMEFFHNNAQVGQVSISSIPNTPFGIKGREAFFRAGLQNANNYNIQVNFSSADVNGTGYLNYSLLAFPFTVANAPAGTYISKQSGIIRSRQDLTTWLVKDFYDVREVVMPELAQPGDRIILFKDHQTLGISDWKPIDLRPRMETERSQMIIISAPNLVSQANRLASHKQEMGISTAVYTPQQLYDAFAYGTKDISAFRNFLAYHYMRSGNLKHVLFFGKGTFDYKGILGGRPNLVPTYSSRNSLNPLTTFSSDDYFGFLELGQGSWEESSDGDELLRIGVGRIPAIDFRDANEAVNKIIAYEKRQHMEGTWKRRISFFADDGDNNIHLNDAETHANFIRENHPEFEISKLYLDRFEQVRENGIQRSPDARQALKEQIADGLLILNYIGHGNETTLTEERVFTVADLRDWPENPLLPLFITATCEFGRQDSPFIRSGAEELLFAERKGAIGLLTTGRPVFSSINFALNKAFIASVFQAEEGILPDLGTVFKNTKNNSLNGPFNRNFALIGDPSLRLAVPEIQAKTQEILDLDLEIPVDTLQGLQRVRILGKIKDPVTGSLLSGANGQYELSLADEPMEFETLGDESNPVAFKEEKSFLFRGTGEVTDGEFMADLFIPQNLKEDVRKGTIRIMASLQEGREEAIGAKTIPIGGKINTETNDNEGPEIRLLFGEELLESPPLIPSSTYPVKILLSDISGINIAKSVPENNITLQVNDDLPIVLNDSFRASNGGFTTGEILTNLTNLGEGVNRLRIKAWDNVGNASLIEGQIEVRGSLNIKITQLLVYPNPARENSRFSISHNRPGENLNLDLEVYSVKGDIIFKTSRRYPVANAVLDDLEWIFFHNKTKNPAKGMYIYKLQLSSEKDDTLDLKSGKIIIQ</sequence>
<dbReference type="OrthoDB" id="9809780at2"/>
<gene>
    <name evidence="3" type="ORF">B879_01840</name>
</gene>
<protein>
    <recommendedName>
        <fullName evidence="2">Gingipain domain-containing protein</fullName>
    </recommendedName>
</protein>
<reference evidence="3 4" key="1">
    <citation type="journal article" date="2012" name="J. Bacteriol.">
        <title>Draft Genome Sequence of Cecembia lonarensis Strain LW9T, Isolated from Lonar Lake, a Haloalkaline Lake in India.</title>
        <authorList>
            <person name="Shivaji S."/>
            <person name="Ara S."/>
            <person name="Singh A."/>
            <person name="Pinnaka A.K."/>
        </authorList>
    </citation>
    <scope>NUCLEOTIDE SEQUENCE [LARGE SCALE GENOMIC DNA]</scope>
    <source>
        <strain evidence="3 4">LW9</strain>
    </source>
</reference>
<accession>K1LZK6</accession>
<dbReference type="GO" id="GO:0006508">
    <property type="term" value="P:proteolysis"/>
    <property type="evidence" value="ECO:0007669"/>
    <property type="project" value="InterPro"/>
</dbReference>
<organism evidence="3 4">
    <name type="scientific">Cecembia lonarensis (strain CCUG 58316 / KCTC 22772 / LW9)</name>
    <dbReference type="NCBI Taxonomy" id="1225176"/>
    <lineage>
        <taxon>Bacteria</taxon>
        <taxon>Pseudomonadati</taxon>
        <taxon>Bacteroidota</taxon>
        <taxon>Cytophagia</taxon>
        <taxon>Cytophagales</taxon>
        <taxon>Cyclobacteriaceae</taxon>
        <taxon>Cecembia</taxon>
    </lineage>
</organism>
<comment type="caution">
    <text evidence="3">The sequence shown here is derived from an EMBL/GenBank/DDBJ whole genome shotgun (WGS) entry which is preliminary data.</text>
</comment>
<dbReference type="InterPro" id="IPR001769">
    <property type="entry name" value="Gingipain"/>
</dbReference>
<evidence type="ECO:0000256" key="1">
    <source>
        <dbReference type="ARBA" id="ARBA00022729"/>
    </source>
</evidence>
<proteinExistence type="predicted"/>
<dbReference type="RefSeq" id="WP_009184870.1">
    <property type="nucleotide sequence ID" value="NZ_AMGM01000023.1"/>
</dbReference>
<dbReference type="EMBL" id="AMGM01000023">
    <property type="protein sequence ID" value="EKB49544.1"/>
    <property type="molecule type" value="Genomic_DNA"/>
</dbReference>
<dbReference type="InterPro" id="IPR029030">
    <property type="entry name" value="Caspase-like_dom_sf"/>
</dbReference>
<evidence type="ECO:0000313" key="4">
    <source>
        <dbReference type="Proteomes" id="UP000004478"/>
    </source>
</evidence>
<keyword evidence="1" id="KW-0732">Signal</keyword>
<feature type="domain" description="Gingipain" evidence="2">
    <location>
        <begin position="359"/>
        <end position="725"/>
    </location>
</feature>
<name>K1LZK6_CECL9</name>
<evidence type="ECO:0000259" key="2">
    <source>
        <dbReference type="Pfam" id="PF01364"/>
    </source>
</evidence>
<dbReference type="NCBIfam" id="NF033707">
    <property type="entry name" value="T9SS_sortase"/>
    <property type="match status" value="1"/>
</dbReference>
<evidence type="ECO:0000313" key="3">
    <source>
        <dbReference type="EMBL" id="EKB49544.1"/>
    </source>
</evidence>
<dbReference type="Proteomes" id="UP000004478">
    <property type="component" value="Unassembled WGS sequence"/>
</dbReference>
<dbReference type="AlphaFoldDB" id="K1LZK6"/>
<dbReference type="Gene3D" id="3.40.50.1460">
    <property type="match status" value="1"/>
</dbReference>
<dbReference type="Pfam" id="PF01364">
    <property type="entry name" value="Peptidase_C25"/>
    <property type="match status" value="1"/>
</dbReference>